<organism evidence="1">
    <name type="scientific">gut metagenome</name>
    <dbReference type="NCBI Taxonomy" id="749906"/>
    <lineage>
        <taxon>unclassified sequences</taxon>
        <taxon>metagenomes</taxon>
        <taxon>organismal metagenomes</taxon>
    </lineage>
</organism>
<protein>
    <submittedName>
        <fullName evidence="1">Endo-beta-N-acetylglucosaminidase</fullName>
        <ecNumber evidence="1">3.2.1.96</ecNumber>
    </submittedName>
</protein>
<keyword evidence="1" id="KW-0378">Hydrolase</keyword>
<dbReference type="AlphaFoldDB" id="J9GND8"/>
<dbReference type="SUPFAM" id="SSF51445">
    <property type="entry name" value="(Trans)glycosidases"/>
    <property type="match status" value="1"/>
</dbReference>
<dbReference type="InterPro" id="IPR017853">
    <property type="entry name" value="GH"/>
</dbReference>
<name>J9GND8_9ZZZZ</name>
<dbReference type="EMBL" id="AMCI01002968">
    <property type="protein sequence ID" value="EJX01415.1"/>
    <property type="molecule type" value="Genomic_DNA"/>
</dbReference>
<evidence type="ECO:0000313" key="1">
    <source>
        <dbReference type="EMBL" id="EJX01415.1"/>
    </source>
</evidence>
<sequence length="271" mass="30012">MEVELKIQAGNQLEAGKTYALPLAIMDASSDITIKNEESKHCIYLVKDMRSFGDAFKGEDKPKGFLFFEVNDVNPLNALSFQLENGKYLWDVVVLFAANINYDSEAGRPYVKCNPNVQHLLDNNETLLQPLRKRGIKVLLGLLGNHDMAGLAQLSDQGAKDFAREVAQYCYAFNLDGVNYDDEYSNYPDLSNPSFTTHSTQAAARLCYETKKAMPDKLVTVFDYGAMYGVSSVDGVDADEWIDIVVPNYGGRAYPIGNMTLKKCAGLAAEV</sequence>
<comment type="caution">
    <text evidence="1">The sequence shown here is derived from an EMBL/GenBank/DDBJ whole genome shotgun (WGS) entry which is preliminary data.</text>
</comment>
<dbReference type="GO" id="GO:0033925">
    <property type="term" value="F:mannosyl-glycoprotein endo-beta-N-acetylglucosaminidase activity"/>
    <property type="evidence" value="ECO:0007669"/>
    <property type="project" value="UniProtKB-EC"/>
</dbReference>
<accession>J9GND8</accession>
<gene>
    <name evidence="1" type="primary">endOF1</name>
    <name evidence="1" type="ORF">EVA_10479</name>
</gene>
<dbReference type="EC" id="3.2.1.96" evidence="1"/>
<keyword evidence="1" id="KW-0326">Glycosidase</keyword>
<reference evidence="1" key="1">
    <citation type="journal article" date="2012" name="PLoS ONE">
        <title>Gene sets for utilization of primary and secondary nutrition supplies in the distal gut of endangered iberian lynx.</title>
        <authorList>
            <person name="Alcaide M."/>
            <person name="Messina E."/>
            <person name="Richter M."/>
            <person name="Bargiela R."/>
            <person name="Peplies J."/>
            <person name="Huws S.A."/>
            <person name="Newbold C.J."/>
            <person name="Golyshin P.N."/>
            <person name="Simon M.A."/>
            <person name="Lopez G."/>
            <person name="Yakimov M.M."/>
            <person name="Ferrer M."/>
        </authorList>
    </citation>
    <scope>NUCLEOTIDE SEQUENCE</scope>
</reference>
<proteinExistence type="predicted"/>
<dbReference type="Gene3D" id="2.60.40.1740">
    <property type="entry name" value="hypothetical protein (bacova_03559)"/>
    <property type="match status" value="1"/>
</dbReference>
<dbReference type="Gene3D" id="3.20.20.80">
    <property type="entry name" value="Glycosidases"/>
    <property type="match status" value="1"/>
</dbReference>